<dbReference type="OrthoDB" id="10332379at2759"/>
<reference evidence="2 3" key="1">
    <citation type="submission" date="2015-01" db="EMBL/GenBank/DDBJ databases">
        <title>The Genome Sequence of Exophiala mesophila CBS40295.</title>
        <authorList>
            <consortium name="The Broad Institute Genomics Platform"/>
            <person name="Cuomo C."/>
            <person name="de Hoog S."/>
            <person name="Gorbushina A."/>
            <person name="Stielow B."/>
            <person name="Teixiera M."/>
            <person name="Abouelleil A."/>
            <person name="Chapman S.B."/>
            <person name="Priest M."/>
            <person name="Young S.K."/>
            <person name="Wortman J."/>
            <person name="Nusbaum C."/>
            <person name="Birren B."/>
        </authorList>
    </citation>
    <scope>NUCLEOTIDE SEQUENCE [LARGE SCALE GENOMIC DNA]</scope>
    <source>
        <strain evidence="2 3">CBS 40295</strain>
    </source>
</reference>
<dbReference type="HOGENOM" id="CLU_1378133_0_0_1"/>
<proteinExistence type="predicted"/>
<keyword evidence="3" id="KW-1185">Reference proteome</keyword>
<feature type="compositionally biased region" description="Acidic residues" evidence="1">
    <location>
        <begin position="124"/>
        <end position="141"/>
    </location>
</feature>
<evidence type="ECO:0000256" key="1">
    <source>
        <dbReference type="SAM" id="MobiDB-lite"/>
    </source>
</evidence>
<accession>A0A0D2A0T4</accession>
<evidence type="ECO:0000313" key="3">
    <source>
        <dbReference type="Proteomes" id="UP000054302"/>
    </source>
</evidence>
<name>A0A0D2A0T4_EXOME</name>
<dbReference type="RefSeq" id="XP_016224262.1">
    <property type="nucleotide sequence ID" value="XM_016368474.1"/>
</dbReference>
<feature type="compositionally biased region" description="Basic residues" evidence="1">
    <location>
        <begin position="151"/>
        <end position="160"/>
    </location>
</feature>
<evidence type="ECO:0000313" key="2">
    <source>
        <dbReference type="EMBL" id="KIV92688.1"/>
    </source>
</evidence>
<dbReference type="AlphaFoldDB" id="A0A0D2A0T4"/>
<dbReference type="Proteomes" id="UP000054302">
    <property type="component" value="Unassembled WGS sequence"/>
</dbReference>
<gene>
    <name evidence="2" type="ORF">PV10_03960</name>
</gene>
<protein>
    <submittedName>
        <fullName evidence="2">Uncharacterized protein</fullName>
    </submittedName>
</protein>
<organism evidence="2 3">
    <name type="scientific">Exophiala mesophila</name>
    <name type="common">Black yeast-like fungus</name>
    <dbReference type="NCBI Taxonomy" id="212818"/>
    <lineage>
        <taxon>Eukaryota</taxon>
        <taxon>Fungi</taxon>
        <taxon>Dikarya</taxon>
        <taxon>Ascomycota</taxon>
        <taxon>Pezizomycotina</taxon>
        <taxon>Eurotiomycetes</taxon>
        <taxon>Chaetothyriomycetidae</taxon>
        <taxon>Chaetothyriales</taxon>
        <taxon>Herpotrichiellaceae</taxon>
        <taxon>Exophiala</taxon>
    </lineage>
</organism>
<feature type="region of interest" description="Disordered" evidence="1">
    <location>
        <begin position="94"/>
        <end position="198"/>
    </location>
</feature>
<dbReference type="EMBL" id="KN847522">
    <property type="protein sequence ID" value="KIV92688.1"/>
    <property type="molecule type" value="Genomic_DNA"/>
</dbReference>
<dbReference type="GeneID" id="27321805"/>
<dbReference type="VEuPathDB" id="FungiDB:PV10_03960"/>
<sequence length="198" mass="22198">MAPSSAPWTDSRKLDLLRTHILVTGRQKFDKNAIHQHWIGDDPAPTPRAIADTFNAMMRAISDQATLKSFKKESKQEGFNASIKSEALATVVTNHTPVKRAPIKPTTPKSLSSRKRRRTRDMLSDEDNVMDDLDPSDESENDVPQTPAPKRIFRQQRKAASKTTLPPETSDTEEDKLRRPFCGDGDDESDTEYAPPTP</sequence>